<evidence type="ECO:0000313" key="2">
    <source>
        <dbReference type="Proteomes" id="UP000054375"/>
    </source>
</evidence>
<organism evidence="1 2">
    <name type="scientific">Streptomyces griseorubiginosus</name>
    <dbReference type="NCBI Taxonomy" id="67304"/>
    <lineage>
        <taxon>Bacteria</taxon>
        <taxon>Bacillati</taxon>
        <taxon>Actinomycetota</taxon>
        <taxon>Actinomycetes</taxon>
        <taxon>Kitasatosporales</taxon>
        <taxon>Streptomycetaceae</taxon>
        <taxon>Streptomyces</taxon>
    </lineage>
</organism>
<proteinExistence type="predicted"/>
<comment type="caution">
    <text evidence="1">The sequence shown here is derived from an EMBL/GenBank/DDBJ whole genome shotgun (WGS) entry which is preliminary data.</text>
</comment>
<sequence length="255" mass="27793">MQREALRHDRILRVLDRLLYEKDFRTAFAEDGPAGARVALDEDLLDAFDRVDVHELALVGRNIRSEVVSGGTGTGPGLKGSFPRTLDALREGRHAPVNDVAEAFIASAAFQEFRDVPFSPRGRGRTLPECFHRFMAARPADLDPSGELEPLVHHEAAAAVTRAVATGAHATFDVGLRDMAFHGDVLCGFREYAEAPAAWQLKPTMFLAGAGRCVIGPARRPLFDALTSLLDGRPDALTPSVRASLEDRLSSWGLR</sequence>
<gene>
    <name evidence="1" type="ORF">AQJ54_22600</name>
</gene>
<protein>
    <submittedName>
        <fullName evidence="1">Uncharacterized protein</fullName>
    </submittedName>
</protein>
<keyword evidence="2" id="KW-1185">Reference proteome</keyword>
<dbReference type="RefSeq" id="WP_062240236.1">
    <property type="nucleotide sequence ID" value="NZ_JBPJFL010000001.1"/>
</dbReference>
<dbReference type="Proteomes" id="UP000054375">
    <property type="component" value="Unassembled WGS sequence"/>
</dbReference>
<evidence type="ECO:0000313" key="1">
    <source>
        <dbReference type="EMBL" id="KUN65595.1"/>
    </source>
</evidence>
<dbReference type="EMBL" id="LMWV01000017">
    <property type="protein sequence ID" value="KUN65595.1"/>
    <property type="molecule type" value="Genomic_DNA"/>
</dbReference>
<name>A0A117R1A9_9ACTN</name>
<reference evidence="1 2" key="1">
    <citation type="submission" date="2015-10" db="EMBL/GenBank/DDBJ databases">
        <title>Draft genome sequence of Streptomyces griseorubiginosus DSM 40469, type strain for the species Streptomyces griseorubiginosus.</title>
        <authorList>
            <person name="Ruckert C."/>
            <person name="Winkler A."/>
            <person name="Kalinowski J."/>
            <person name="Kampfer P."/>
            <person name="Glaeser S."/>
        </authorList>
    </citation>
    <scope>NUCLEOTIDE SEQUENCE [LARGE SCALE GENOMIC DNA]</scope>
    <source>
        <strain evidence="1 2">DSM 40469</strain>
    </source>
</reference>
<dbReference type="AlphaFoldDB" id="A0A117R1A9"/>
<accession>A0A117R1A9</accession>